<reference evidence="4 5" key="1">
    <citation type="submission" date="2017-06" db="EMBL/GenBank/DDBJ databases">
        <title>Comparative genomic analysis of Ambrosia Fusariam Clade fungi.</title>
        <authorList>
            <person name="Stajich J.E."/>
            <person name="Carrillo J."/>
            <person name="Kijimoto T."/>
            <person name="Eskalen A."/>
            <person name="O'Donnell K."/>
            <person name="Kasson M."/>
        </authorList>
    </citation>
    <scope>NUCLEOTIDE SEQUENCE [LARGE SCALE GENOMIC DNA]</scope>
    <source>
        <strain evidence="4">UCR3666</strain>
    </source>
</reference>
<dbReference type="Pfam" id="PF00172">
    <property type="entry name" value="Zn_clus"/>
    <property type="match status" value="1"/>
</dbReference>
<feature type="domain" description="Zn(2)-C6 fungal-type" evidence="3">
    <location>
        <begin position="6"/>
        <end position="34"/>
    </location>
</feature>
<protein>
    <recommendedName>
        <fullName evidence="3">Zn(2)-C6 fungal-type domain-containing protein</fullName>
    </recommendedName>
</protein>
<dbReference type="Pfam" id="PF11951">
    <property type="entry name" value="Fungal_trans_2"/>
    <property type="match status" value="1"/>
</dbReference>
<evidence type="ECO:0000313" key="5">
    <source>
        <dbReference type="Proteomes" id="UP000277212"/>
    </source>
</evidence>
<dbReference type="InterPro" id="IPR001138">
    <property type="entry name" value="Zn2Cys6_DnaBD"/>
</dbReference>
<dbReference type="SUPFAM" id="SSF57701">
    <property type="entry name" value="Zn2/Cys6 DNA-binding domain"/>
    <property type="match status" value="1"/>
</dbReference>
<evidence type="ECO:0000313" key="4">
    <source>
        <dbReference type="EMBL" id="RMJ19114.1"/>
    </source>
</evidence>
<dbReference type="SMART" id="SM00066">
    <property type="entry name" value="GAL4"/>
    <property type="match status" value="1"/>
</dbReference>
<dbReference type="Proteomes" id="UP000277212">
    <property type="component" value="Unassembled WGS sequence"/>
</dbReference>
<comment type="caution">
    <text evidence="4">The sequence shown here is derived from an EMBL/GenBank/DDBJ whole genome shotgun (WGS) entry which is preliminary data.</text>
</comment>
<dbReference type="GO" id="GO:0045944">
    <property type="term" value="P:positive regulation of transcription by RNA polymerase II"/>
    <property type="evidence" value="ECO:0007669"/>
    <property type="project" value="TreeGrafter"/>
</dbReference>
<evidence type="ECO:0000256" key="1">
    <source>
        <dbReference type="ARBA" id="ARBA00004123"/>
    </source>
</evidence>
<dbReference type="GO" id="GO:0005634">
    <property type="term" value="C:nucleus"/>
    <property type="evidence" value="ECO:0007669"/>
    <property type="project" value="UniProtKB-SubCell"/>
</dbReference>
<dbReference type="PROSITE" id="PS50048">
    <property type="entry name" value="ZN2_CY6_FUNGAL_2"/>
    <property type="match status" value="1"/>
</dbReference>
<dbReference type="AlphaFoldDB" id="A0A3M2SNH5"/>
<dbReference type="EMBL" id="NKUJ01000011">
    <property type="protein sequence ID" value="RMJ19114.1"/>
    <property type="molecule type" value="Genomic_DNA"/>
</dbReference>
<dbReference type="InterPro" id="IPR036864">
    <property type="entry name" value="Zn2-C6_fun-type_DNA-bd_sf"/>
</dbReference>
<dbReference type="PANTHER" id="PTHR37534:SF39">
    <property type="entry name" value="TRANSCRIPTION FACTOR DOMAIN-CONTAINING PROTEIN"/>
    <property type="match status" value="1"/>
</dbReference>
<gene>
    <name evidence="4" type="ORF">CDV36_001245</name>
</gene>
<keyword evidence="5" id="KW-1185">Reference proteome</keyword>
<proteinExistence type="predicted"/>
<dbReference type="OrthoDB" id="5130013at2759"/>
<sequence>MKPRKSCWNCAARKIRCDGGLPACGKCAQSQLQCQGYEPRLSWPRDNDNRRAMIANPLGVPTNELRERPNTLFLINTTFNDMELYGHRTLRMDLDRLAPISPILANQSQVQVGHASLLHYFQNIAYSSLVTFGITPGQIRDALMTMAMAPDTPSGFALLHALLAYSSLHGQGLNKEAVMLKIQALQFLSVSLKEGPMTATRAAQHVAASMLLGAFETLLPSDSSGEWLWHIWGAMDIINAAQLEDVSYESETRHLLDWVYYHGVLSRFAVHHWRHRSLIQSRSNTGGSSSGNQYLQLSRYRPTLPSPNPTYAILSLLSEVCETLVDPRDPQSRHEDYISRLRALESRIDSVSITSESVKLSQDATFAVELYQVATRIYLARASQSPYEPPANLDSLIETGFSGPQKTCTSGCEHFFPLLILACEARRDDQRVAILNLVERTQRDFRIRTVRGVMDAIQSIWVQQDLHADGDVLVNYLDVMSAGISSTSTIPSFA</sequence>
<comment type="subcellular location">
    <subcellularLocation>
        <location evidence="1">Nucleus</location>
    </subcellularLocation>
</comment>
<accession>A0A3M2SNH5</accession>
<keyword evidence="2" id="KW-0539">Nucleus</keyword>
<dbReference type="STRING" id="2010991.A0A3M2SNH5"/>
<name>A0A3M2SNH5_9HYPO</name>
<dbReference type="GO" id="GO:0000976">
    <property type="term" value="F:transcription cis-regulatory region binding"/>
    <property type="evidence" value="ECO:0007669"/>
    <property type="project" value="TreeGrafter"/>
</dbReference>
<dbReference type="GO" id="GO:0000981">
    <property type="term" value="F:DNA-binding transcription factor activity, RNA polymerase II-specific"/>
    <property type="evidence" value="ECO:0007669"/>
    <property type="project" value="InterPro"/>
</dbReference>
<dbReference type="GO" id="GO:0008270">
    <property type="term" value="F:zinc ion binding"/>
    <property type="evidence" value="ECO:0007669"/>
    <property type="project" value="InterPro"/>
</dbReference>
<dbReference type="CDD" id="cd00067">
    <property type="entry name" value="GAL4"/>
    <property type="match status" value="1"/>
</dbReference>
<dbReference type="PROSITE" id="PS00463">
    <property type="entry name" value="ZN2_CY6_FUNGAL_1"/>
    <property type="match status" value="1"/>
</dbReference>
<organism evidence="4 5">
    <name type="scientific">Fusarium kuroshium</name>
    <dbReference type="NCBI Taxonomy" id="2010991"/>
    <lineage>
        <taxon>Eukaryota</taxon>
        <taxon>Fungi</taxon>
        <taxon>Dikarya</taxon>
        <taxon>Ascomycota</taxon>
        <taxon>Pezizomycotina</taxon>
        <taxon>Sordariomycetes</taxon>
        <taxon>Hypocreomycetidae</taxon>
        <taxon>Hypocreales</taxon>
        <taxon>Nectriaceae</taxon>
        <taxon>Fusarium</taxon>
        <taxon>Fusarium solani species complex</taxon>
    </lineage>
</organism>
<dbReference type="PANTHER" id="PTHR37534">
    <property type="entry name" value="TRANSCRIPTIONAL ACTIVATOR PROTEIN UGA3"/>
    <property type="match status" value="1"/>
</dbReference>
<dbReference type="Gene3D" id="4.10.240.10">
    <property type="entry name" value="Zn(2)-C6 fungal-type DNA-binding domain"/>
    <property type="match status" value="1"/>
</dbReference>
<evidence type="ECO:0000259" key="3">
    <source>
        <dbReference type="PROSITE" id="PS50048"/>
    </source>
</evidence>
<evidence type="ECO:0000256" key="2">
    <source>
        <dbReference type="ARBA" id="ARBA00023242"/>
    </source>
</evidence>
<dbReference type="InterPro" id="IPR021858">
    <property type="entry name" value="Fun_TF"/>
</dbReference>